<dbReference type="Proteomes" id="UP000270094">
    <property type="component" value="Unassembled WGS sequence"/>
</dbReference>
<dbReference type="AlphaFoldDB" id="A0A3P7J886"/>
<dbReference type="EMBL" id="UYYB01105370">
    <property type="protein sequence ID" value="VDM79506.1"/>
    <property type="molecule type" value="Genomic_DNA"/>
</dbReference>
<organism evidence="1 2">
    <name type="scientific">Strongylus vulgaris</name>
    <name type="common">Blood worm</name>
    <dbReference type="NCBI Taxonomy" id="40348"/>
    <lineage>
        <taxon>Eukaryota</taxon>
        <taxon>Metazoa</taxon>
        <taxon>Ecdysozoa</taxon>
        <taxon>Nematoda</taxon>
        <taxon>Chromadorea</taxon>
        <taxon>Rhabditida</taxon>
        <taxon>Rhabditina</taxon>
        <taxon>Rhabditomorpha</taxon>
        <taxon>Strongyloidea</taxon>
        <taxon>Strongylidae</taxon>
        <taxon>Strongylus</taxon>
    </lineage>
</organism>
<protein>
    <submittedName>
        <fullName evidence="1">Uncharacterized protein</fullName>
    </submittedName>
</protein>
<accession>A0A3P7J886</accession>
<evidence type="ECO:0000313" key="2">
    <source>
        <dbReference type="Proteomes" id="UP000270094"/>
    </source>
</evidence>
<gene>
    <name evidence="1" type="ORF">SVUK_LOCUS14504</name>
</gene>
<keyword evidence="2" id="KW-1185">Reference proteome</keyword>
<dbReference type="OrthoDB" id="10351321at2759"/>
<sequence length="133" mass="15112">MHPERDSMFPPSCRHGLLKSDWRIIWSEMILFIISGTRRNAHTGLTRKSERQIAELRAIQDKGLQFAVPVAYMRKPKKQPAEVPECDVQGVKTAAQLLEEQAVLIFIIAQHYQLLLNANHNSPKGNASRKISV</sequence>
<proteinExistence type="predicted"/>
<reference evidence="1 2" key="1">
    <citation type="submission" date="2018-11" db="EMBL/GenBank/DDBJ databases">
        <authorList>
            <consortium name="Pathogen Informatics"/>
        </authorList>
    </citation>
    <scope>NUCLEOTIDE SEQUENCE [LARGE SCALE GENOMIC DNA]</scope>
</reference>
<evidence type="ECO:0000313" key="1">
    <source>
        <dbReference type="EMBL" id="VDM79506.1"/>
    </source>
</evidence>
<name>A0A3P7J886_STRVU</name>